<sequence>MIVDEFKKLKASIRWRITAVLIVAFLGFIFLLKDNGSINYGGFSYEVGSVFDPASYTSYGFFKTAESEINQLASQKRNGSLAGFIFCILAEGVLVYSLWKEDDIKDIILKIKNGEI</sequence>
<feature type="transmembrane region" description="Helical" evidence="1">
    <location>
        <begin position="12"/>
        <end position="32"/>
    </location>
</feature>
<protein>
    <submittedName>
        <fullName evidence="2">Uncharacterized protein</fullName>
    </submittedName>
</protein>
<evidence type="ECO:0000313" key="2">
    <source>
        <dbReference type="EMBL" id="SNU87332.1"/>
    </source>
</evidence>
<dbReference type="AlphaFoldDB" id="A0A239SPZ3"/>
<keyword evidence="3" id="KW-1185">Reference proteome</keyword>
<dbReference type="Proteomes" id="UP000215185">
    <property type="component" value="Chromosome 1"/>
</dbReference>
<dbReference type="KEGG" id="smen:SAMEA4412692_0608"/>
<proteinExistence type="predicted"/>
<keyword evidence="1" id="KW-0812">Transmembrane</keyword>
<organism evidence="2 3">
    <name type="scientific">Streptococcus merionis</name>
    <dbReference type="NCBI Taxonomy" id="400065"/>
    <lineage>
        <taxon>Bacteria</taxon>
        <taxon>Bacillati</taxon>
        <taxon>Bacillota</taxon>
        <taxon>Bacilli</taxon>
        <taxon>Lactobacillales</taxon>
        <taxon>Streptococcaceae</taxon>
        <taxon>Streptococcus</taxon>
    </lineage>
</organism>
<dbReference type="STRING" id="1123308.GCA_000380085_02050"/>
<feature type="transmembrane region" description="Helical" evidence="1">
    <location>
        <begin position="81"/>
        <end position="99"/>
    </location>
</feature>
<reference evidence="2 3" key="1">
    <citation type="submission" date="2017-06" db="EMBL/GenBank/DDBJ databases">
        <authorList>
            <consortium name="Pathogen Informatics"/>
        </authorList>
    </citation>
    <scope>NUCLEOTIDE SEQUENCE [LARGE SCALE GENOMIC DNA]</scope>
    <source>
        <strain evidence="2 3">NCTC13788</strain>
    </source>
</reference>
<accession>A0A239SPZ3</accession>
<keyword evidence="1" id="KW-1133">Transmembrane helix</keyword>
<dbReference type="RefSeq" id="WP_018374595.1">
    <property type="nucleotide sequence ID" value="NZ_LT906439.1"/>
</dbReference>
<name>A0A239SPZ3_9STRE</name>
<dbReference type="OrthoDB" id="2234512at2"/>
<gene>
    <name evidence="2" type="ORF">SAMEA4412692_00608</name>
</gene>
<dbReference type="EMBL" id="LT906439">
    <property type="protein sequence ID" value="SNU87332.1"/>
    <property type="molecule type" value="Genomic_DNA"/>
</dbReference>
<evidence type="ECO:0000256" key="1">
    <source>
        <dbReference type="SAM" id="Phobius"/>
    </source>
</evidence>
<evidence type="ECO:0000313" key="3">
    <source>
        <dbReference type="Proteomes" id="UP000215185"/>
    </source>
</evidence>
<keyword evidence="1" id="KW-0472">Membrane</keyword>